<dbReference type="OrthoDB" id="6079986at2"/>
<dbReference type="RefSeq" id="WP_104829170.1">
    <property type="nucleotide sequence ID" value="NZ_PJCH01000005.1"/>
</dbReference>
<accession>A0A2S7K5Y5</accession>
<evidence type="ECO:0000256" key="2">
    <source>
        <dbReference type="ARBA" id="ARBA00007165"/>
    </source>
</evidence>
<feature type="transmembrane region" description="Helical" evidence="6">
    <location>
        <begin position="6"/>
        <end position="29"/>
    </location>
</feature>
<dbReference type="PANTHER" id="PTHR23427:SF2">
    <property type="entry name" value="SURFEIT LOCUS PROTEIN 1"/>
    <property type="match status" value="1"/>
</dbReference>
<gene>
    <name evidence="7" type="ORF">CW354_06160</name>
</gene>
<dbReference type="InterPro" id="IPR002994">
    <property type="entry name" value="Surf1/Shy1"/>
</dbReference>
<keyword evidence="8" id="KW-1185">Reference proteome</keyword>
<protein>
    <recommendedName>
        <fullName evidence="6">SURF1-like protein</fullName>
    </recommendedName>
</protein>
<feature type="transmembrane region" description="Helical" evidence="6">
    <location>
        <begin position="211"/>
        <end position="229"/>
    </location>
</feature>
<keyword evidence="4 6" id="KW-1133">Transmembrane helix</keyword>
<evidence type="ECO:0000313" key="7">
    <source>
        <dbReference type="EMBL" id="PQA87925.1"/>
    </source>
</evidence>
<proteinExistence type="inferred from homology"/>
<dbReference type="PROSITE" id="PS50895">
    <property type="entry name" value="SURF1"/>
    <property type="match status" value="1"/>
</dbReference>
<comment type="subcellular location">
    <subcellularLocation>
        <location evidence="6">Cell membrane</location>
        <topology evidence="6">Multi-pass membrane protein</topology>
    </subcellularLocation>
    <subcellularLocation>
        <location evidence="1">Membrane</location>
    </subcellularLocation>
</comment>
<evidence type="ECO:0000313" key="8">
    <source>
        <dbReference type="Proteomes" id="UP000239504"/>
    </source>
</evidence>
<dbReference type="InterPro" id="IPR045214">
    <property type="entry name" value="Surf1/Surf4"/>
</dbReference>
<evidence type="ECO:0000256" key="6">
    <source>
        <dbReference type="RuleBase" id="RU363076"/>
    </source>
</evidence>
<evidence type="ECO:0000256" key="5">
    <source>
        <dbReference type="ARBA" id="ARBA00023136"/>
    </source>
</evidence>
<organism evidence="7 8">
    <name type="scientific">Hyphococcus luteus</name>
    <dbReference type="NCBI Taxonomy" id="2058213"/>
    <lineage>
        <taxon>Bacteria</taxon>
        <taxon>Pseudomonadati</taxon>
        <taxon>Pseudomonadota</taxon>
        <taxon>Alphaproteobacteria</taxon>
        <taxon>Parvularculales</taxon>
        <taxon>Parvularculaceae</taxon>
        <taxon>Hyphococcus</taxon>
    </lineage>
</organism>
<name>A0A2S7K5Y5_9PROT</name>
<evidence type="ECO:0000256" key="1">
    <source>
        <dbReference type="ARBA" id="ARBA00004370"/>
    </source>
</evidence>
<comment type="similarity">
    <text evidence="2 6">Belongs to the SURF1 family.</text>
</comment>
<keyword evidence="5 6" id="KW-0472">Membrane</keyword>
<sequence length="235" mass="25616">MAGWRFIFKPGLTIATALALALLIALGTWQVKRLEWKRDLIARVEARTAAAPIPFDEALARAEAGEAMEYAPVRLSGRMDAGGTAKVFGSYEGEAGVYVFAPLTTDDGETVYVNEGFAPQALRDELAPPAGEQTVTGLLRYAEKPAPPASWFQPEGKSADGLWFIRDPKAFAEEAGGEALSYYVDEFAVAGRDWPKGGTTRLKFNNRHLEYALTWFGLAAALVGVWLVFSLKRPD</sequence>
<reference evidence="7 8" key="1">
    <citation type="submission" date="2017-12" db="EMBL/GenBank/DDBJ databases">
        <authorList>
            <person name="Hurst M.R.H."/>
        </authorList>
    </citation>
    <scope>NUCLEOTIDE SEQUENCE [LARGE SCALE GENOMIC DNA]</scope>
    <source>
        <strain evidence="7 8">SY-3-19</strain>
    </source>
</reference>
<dbReference type="CDD" id="cd06662">
    <property type="entry name" value="SURF1"/>
    <property type="match status" value="1"/>
</dbReference>
<keyword evidence="6" id="KW-1003">Cell membrane</keyword>
<evidence type="ECO:0000256" key="3">
    <source>
        <dbReference type="ARBA" id="ARBA00022692"/>
    </source>
</evidence>
<keyword evidence="3 6" id="KW-0812">Transmembrane</keyword>
<dbReference type="Proteomes" id="UP000239504">
    <property type="component" value="Unassembled WGS sequence"/>
</dbReference>
<comment type="caution">
    <text evidence="7">The sequence shown here is derived from an EMBL/GenBank/DDBJ whole genome shotgun (WGS) entry which is preliminary data.</text>
</comment>
<dbReference type="EMBL" id="PJCH01000005">
    <property type="protein sequence ID" value="PQA87925.1"/>
    <property type="molecule type" value="Genomic_DNA"/>
</dbReference>
<dbReference type="Pfam" id="PF02104">
    <property type="entry name" value="SURF1"/>
    <property type="match status" value="1"/>
</dbReference>
<dbReference type="AlphaFoldDB" id="A0A2S7K5Y5"/>
<evidence type="ECO:0000256" key="4">
    <source>
        <dbReference type="ARBA" id="ARBA00022989"/>
    </source>
</evidence>
<dbReference type="GO" id="GO:0005886">
    <property type="term" value="C:plasma membrane"/>
    <property type="evidence" value="ECO:0007669"/>
    <property type="project" value="UniProtKB-SubCell"/>
</dbReference>
<dbReference type="PANTHER" id="PTHR23427">
    <property type="entry name" value="SURFEIT LOCUS PROTEIN"/>
    <property type="match status" value="1"/>
</dbReference>